<dbReference type="Gene3D" id="1.10.10.60">
    <property type="entry name" value="Homeodomain-like"/>
    <property type="match status" value="1"/>
</dbReference>
<dbReference type="PROSITE" id="PS01124">
    <property type="entry name" value="HTH_ARAC_FAMILY_2"/>
    <property type="match status" value="1"/>
</dbReference>
<reference evidence="5 6" key="1">
    <citation type="submission" date="2024-10" db="EMBL/GenBank/DDBJ databases">
        <title>The Natural Products Discovery Center: Release of the First 8490 Sequenced Strains for Exploring Actinobacteria Biosynthetic Diversity.</title>
        <authorList>
            <person name="Kalkreuter E."/>
            <person name="Kautsar S.A."/>
            <person name="Yang D."/>
            <person name="Bader C.D."/>
            <person name="Teijaro C.N."/>
            <person name="Fluegel L."/>
            <person name="Davis C.M."/>
            <person name="Simpson J.R."/>
            <person name="Lauterbach L."/>
            <person name="Steele A.D."/>
            <person name="Gui C."/>
            <person name="Meng S."/>
            <person name="Li G."/>
            <person name="Viehrig K."/>
            <person name="Ye F."/>
            <person name="Su P."/>
            <person name="Kiefer A.F."/>
            <person name="Nichols A."/>
            <person name="Cepeda A.J."/>
            <person name="Yan W."/>
            <person name="Fan B."/>
            <person name="Jiang Y."/>
            <person name="Adhikari A."/>
            <person name="Zheng C.-J."/>
            <person name="Schuster L."/>
            <person name="Cowan T.M."/>
            <person name="Smanski M.J."/>
            <person name="Chevrette M.G."/>
            <person name="De Carvalho L.P.S."/>
            <person name="Shen B."/>
        </authorList>
    </citation>
    <scope>NUCLEOTIDE SEQUENCE [LARGE SCALE GENOMIC DNA]</scope>
    <source>
        <strain evidence="5 6">NPDC001390</strain>
    </source>
</reference>
<keyword evidence="1" id="KW-0805">Transcription regulation</keyword>
<dbReference type="PANTHER" id="PTHR43280:SF31">
    <property type="entry name" value="TRANSCRIPTIONAL REGULATORY PROTEIN"/>
    <property type="match status" value="1"/>
</dbReference>
<evidence type="ECO:0000256" key="1">
    <source>
        <dbReference type="ARBA" id="ARBA00023015"/>
    </source>
</evidence>
<dbReference type="Pfam" id="PF12833">
    <property type="entry name" value="HTH_18"/>
    <property type="match status" value="1"/>
</dbReference>
<dbReference type="RefSeq" id="WP_351080976.1">
    <property type="nucleotide sequence ID" value="NZ_JBEOZG010000011.1"/>
</dbReference>
<dbReference type="SUPFAM" id="SSF46689">
    <property type="entry name" value="Homeodomain-like"/>
    <property type="match status" value="1"/>
</dbReference>
<evidence type="ECO:0000313" key="6">
    <source>
        <dbReference type="Proteomes" id="UP001602058"/>
    </source>
</evidence>
<dbReference type="Pfam" id="PF14525">
    <property type="entry name" value="AraC_binding_2"/>
    <property type="match status" value="1"/>
</dbReference>
<dbReference type="Proteomes" id="UP001602058">
    <property type="component" value="Unassembled WGS sequence"/>
</dbReference>
<sequence>MIETVFRTEDLPVADRADAWRERLSQAHAPVDLTCRPDSHFSAYQRVIPLGSALVWPSVSASYAIRRTPELIRSSDPEVIHLSLITKGTVGFRMHGPDALYSPFEFRTHDSSHPWEILLGTRGEAVHAVSVDVPRARLPLASDDIERVIGHRLSGREGVGALLTSFLTTLADKTGSYTDADAPRLETVLLDLLAALFANALDAMDSVPAESRRRTLALRIQAFIREHLHDPDLTPATIAAAHHISTSYLHRLFQDLDRETTVSGWIRHLRLERAREQLADPARSDVPVHLVAARAGFEHHPVFTRAFRAAYGMSPRDYRRRALLLANRV</sequence>
<feature type="domain" description="HTH araC/xylS-type" evidence="4">
    <location>
        <begin position="218"/>
        <end position="321"/>
    </location>
</feature>
<evidence type="ECO:0000256" key="3">
    <source>
        <dbReference type="ARBA" id="ARBA00023163"/>
    </source>
</evidence>
<organism evidence="5 6">
    <name type="scientific">Streptomyces bluensis</name>
    <dbReference type="NCBI Taxonomy" id="33897"/>
    <lineage>
        <taxon>Bacteria</taxon>
        <taxon>Bacillati</taxon>
        <taxon>Actinomycetota</taxon>
        <taxon>Actinomycetes</taxon>
        <taxon>Kitasatosporales</taxon>
        <taxon>Streptomycetaceae</taxon>
        <taxon>Streptomyces</taxon>
    </lineage>
</organism>
<evidence type="ECO:0000256" key="2">
    <source>
        <dbReference type="ARBA" id="ARBA00023125"/>
    </source>
</evidence>
<gene>
    <name evidence="5" type="ORF">ACFY1D_23505</name>
</gene>
<dbReference type="PANTHER" id="PTHR43280">
    <property type="entry name" value="ARAC-FAMILY TRANSCRIPTIONAL REGULATOR"/>
    <property type="match status" value="1"/>
</dbReference>
<evidence type="ECO:0000259" key="4">
    <source>
        <dbReference type="PROSITE" id="PS01124"/>
    </source>
</evidence>
<comment type="caution">
    <text evidence="5">The sequence shown here is derived from an EMBL/GenBank/DDBJ whole genome shotgun (WGS) entry which is preliminary data.</text>
</comment>
<dbReference type="InterPro" id="IPR009057">
    <property type="entry name" value="Homeodomain-like_sf"/>
</dbReference>
<dbReference type="SMART" id="SM00342">
    <property type="entry name" value="HTH_ARAC"/>
    <property type="match status" value="1"/>
</dbReference>
<keyword evidence="3" id="KW-0804">Transcription</keyword>
<dbReference type="InterPro" id="IPR018060">
    <property type="entry name" value="HTH_AraC"/>
</dbReference>
<evidence type="ECO:0000313" key="5">
    <source>
        <dbReference type="EMBL" id="MFF4524360.1"/>
    </source>
</evidence>
<keyword evidence="2" id="KW-0238">DNA-binding</keyword>
<dbReference type="EMBL" id="JBIAWJ010000012">
    <property type="protein sequence ID" value="MFF4524360.1"/>
    <property type="molecule type" value="Genomic_DNA"/>
</dbReference>
<dbReference type="InterPro" id="IPR035418">
    <property type="entry name" value="AraC-bd_2"/>
</dbReference>
<proteinExistence type="predicted"/>
<accession>A0ABW6UQD7</accession>
<name>A0ABW6UQD7_9ACTN</name>
<protein>
    <submittedName>
        <fullName evidence="5">AraC family transcriptional regulator</fullName>
    </submittedName>
</protein>
<keyword evidence="6" id="KW-1185">Reference proteome</keyword>